<dbReference type="NCBIfam" id="TIGR00466">
    <property type="entry name" value="kdsB"/>
    <property type="match status" value="1"/>
</dbReference>
<sequence length="258" mass="27772">MTIPFIAVIPARLASTRLPNKPLADLAGKPMVVRVAEQAQRSGAATVVIATDATSVVDAAREHGIEAILTRPDHPSGTDRLAEVAARLGWPDDALVVNVQGDEPLIDPNLIADVAAHLASHPECALATAAHPISAPADIFNPNVVKVVLDAQQRALYFSRAPIPWARDAWQAHWPKVASMPMPPATVYRHIGLYAYRVSFLRTYPSLAQAPLELAESLEQLRALWHGERIAVLLTEHAPAPGIDTPEDLARVRALLTG</sequence>
<dbReference type="EMBL" id="CP011568">
    <property type="protein sequence ID" value="AKJ70084.1"/>
    <property type="molecule type" value="Genomic_DNA"/>
</dbReference>
<evidence type="ECO:0000256" key="4">
    <source>
        <dbReference type="ARBA" id="ARBA00022985"/>
    </source>
</evidence>
<dbReference type="InterPro" id="IPR003329">
    <property type="entry name" value="Cytidylyl_trans"/>
</dbReference>
<dbReference type="GO" id="GO:0016020">
    <property type="term" value="C:membrane"/>
    <property type="evidence" value="ECO:0007669"/>
    <property type="project" value="UniProtKB-SubCell"/>
</dbReference>
<organism evidence="6 7">
    <name type="scientific">Pandoraea thiooxydans</name>
    <dbReference type="NCBI Taxonomy" id="445709"/>
    <lineage>
        <taxon>Bacteria</taxon>
        <taxon>Pseudomonadati</taxon>
        <taxon>Pseudomonadota</taxon>
        <taxon>Betaproteobacteria</taxon>
        <taxon>Burkholderiales</taxon>
        <taxon>Burkholderiaceae</taxon>
        <taxon>Pandoraea</taxon>
    </lineage>
</organism>
<accession>A0A0G3EVN9</accession>
<dbReference type="GO" id="GO:0005829">
    <property type="term" value="C:cytosol"/>
    <property type="evidence" value="ECO:0007669"/>
    <property type="project" value="TreeGrafter"/>
</dbReference>
<keyword evidence="5" id="KW-0963">Cytoplasm</keyword>
<comment type="function">
    <text evidence="5">Activates KDO (a required 8-carbon sugar) for incorporation into bacterial lipopolysaccharide in Gram-negative bacteria.</text>
</comment>
<dbReference type="SUPFAM" id="SSF53448">
    <property type="entry name" value="Nucleotide-diphospho-sugar transferases"/>
    <property type="match status" value="1"/>
</dbReference>
<evidence type="ECO:0000256" key="2">
    <source>
        <dbReference type="ARBA" id="ARBA00022679"/>
    </source>
</evidence>
<gene>
    <name evidence="5" type="primary">kdsB</name>
    <name evidence="6" type="ORF">ABW99_19590</name>
</gene>
<evidence type="ECO:0000313" key="6">
    <source>
        <dbReference type="EMBL" id="AKJ70084.1"/>
    </source>
</evidence>
<dbReference type="OrthoDB" id="9815559at2"/>
<name>A0A0G3EVN9_9BURK</name>
<dbReference type="GO" id="GO:0009103">
    <property type="term" value="P:lipopolysaccharide biosynthetic process"/>
    <property type="evidence" value="ECO:0007669"/>
    <property type="project" value="UniProtKB-UniRule"/>
</dbReference>
<protein>
    <recommendedName>
        <fullName evidence="5">3-deoxy-manno-octulosonate cytidylyltransferase</fullName>
        <ecNumber evidence="5">2.7.7.38</ecNumber>
    </recommendedName>
    <alternativeName>
        <fullName evidence="5">CMP-2-keto-3-deoxyoctulosonic acid synthase</fullName>
        <shortName evidence="5">CKS</shortName>
        <shortName evidence="5">CMP-KDO synthase</shortName>
    </alternativeName>
</protein>
<dbReference type="AlphaFoldDB" id="A0A0G3EVN9"/>
<dbReference type="PANTHER" id="PTHR42866:SF2">
    <property type="entry name" value="3-DEOXY-MANNO-OCTULOSONATE CYTIDYLYLTRANSFERASE, MITOCHONDRIAL"/>
    <property type="match status" value="1"/>
</dbReference>
<keyword evidence="2 5" id="KW-0808">Transferase</keyword>
<dbReference type="NCBIfam" id="NF003952">
    <property type="entry name" value="PRK05450.1-5"/>
    <property type="match status" value="1"/>
</dbReference>
<reference evidence="7" key="1">
    <citation type="submission" date="2015-06" db="EMBL/GenBank/DDBJ databases">
        <authorList>
            <person name="Lim Y.L."/>
            <person name="Ee R."/>
            <person name="Yong D."/>
            <person name="How K.Y."/>
            <person name="Yin W.F."/>
            <person name="Chan K.G."/>
        </authorList>
    </citation>
    <scope>NUCLEOTIDE SEQUENCE [LARGE SCALE GENOMIC DNA]</scope>
    <source>
        <strain evidence="7">DSM 25325</strain>
    </source>
</reference>
<dbReference type="InterPro" id="IPR004528">
    <property type="entry name" value="KdsB"/>
</dbReference>
<dbReference type="STRING" id="445709.ABW99_19590"/>
<evidence type="ECO:0000256" key="5">
    <source>
        <dbReference type="HAMAP-Rule" id="MF_00057"/>
    </source>
</evidence>
<comment type="similarity">
    <text evidence="5">Belongs to the KdsB family.</text>
</comment>
<dbReference type="PATRIC" id="fig|445709.3.peg.4112"/>
<evidence type="ECO:0000313" key="7">
    <source>
        <dbReference type="Proteomes" id="UP000036700"/>
    </source>
</evidence>
<dbReference type="InterPro" id="IPR029044">
    <property type="entry name" value="Nucleotide-diphossugar_trans"/>
</dbReference>
<dbReference type="GO" id="GO:0033468">
    <property type="term" value="P:CMP-keto-3-deoxy-D-manno-octulosonic acid biosynthetic process"/>
    <property type="evidence" value="ECO:0007669"/>
    <property type="project" value="UniProtKB-UniRule"/>
</dbReference>
<proteinExistence type="inferred from homology"/>
<comment type="catalytic activity">
    <reaction evidence="5">
        <text>3-deoxy-alpha-D-manno-oct-2-ulosonate + CTP = CMP-3-deoxy-beta-D-manno-octulosonate + diphosphate</text>
        <dbReference type="Rhea" id="RHEA:23448"/>
        <dbReference type="ChEBI" id="CHEBI:33019"/>
        <dbReference type="ChEBI" id="CHEBI:37563"/>
        <dbReference type="ChEBI" id="CHEBI:85986"/>
        <dbReference type="ChEBI" id="CHEBI:85987"/>
        <dbReference type="EC" id="2.7.7.38"/>
    </reaction>
</comment>
<keyword evidence="4 5" id="KW-0448">Lipopolysaccharide biosynthesis</keyword>
<dbReference type="Pfam" id="PF02348">
    <property type="entry name" value="CTP_transf_3"/>
    <property type="match status" value="1"/>
</dbReference>
<dbReference type="NCBIfam" id="NF003950">
    <property type="entry name" value="PRK05450.1-3"/>
    <property type="match status" value="1"/>
</dbReference>
<keyword evidence="3 5" id="KW-0548">Nucleotidyltransferase</keyword>
<dbReference type="HAMAP" id="MF_00057">
    <property type="entry name" value="KdsB"/>
    <property type="match status" value="1"/>
</dbReference>
<dbReference type="Proteomes" id="UP000036700">
    <property type="component" value="Chromosome"/>
</dbReference>
<evidence type="ECO:0000256" key="1">
    <source>
        <dbReference type="ARBA" id="ARBA00004370"/>
    </source>
</evidence>
<dbReference type="GO" id="GO:0008690">
    <property type="term" value="F:3-deoxy-manno-octulosonate cytidylyltransferase activity"/>
    <property type="evidence" value="ECO:0007669"/>
    <property type="project" value="UniProtKB-UniRule"/>
</dbReference>
<dbReference type="Gene3D" id="3.90.550.10">
    <property type="entry name" value="Spore Coat Polysaccharide Biosynthesis Protein SpsA, Chain A"/>
    <property type="match status" value="1"/>
</dbReference>
<dbReference type="EC" id="2.7.7.38" evidence="5"/>
<dbReference type="KEGG" id="ptx:ABW99_19590"/>
<dbReference type="PANTHER" id="PTHR42866">
    <property type="entry name" value="3-DEOXY-MANNO-OCTULOSONATE CYTIDYLYLTRANSFERASE"/>
    <property type="match status" value="1"/>
</dbReference>
<comment type="subcellular location">
    <subcellularLocation>
        <location evidence="5">Cytoplasm</location>
    </subcellularLocation>
    <subcellularLocation>
        <location evidence="1">Membrane</location>
    </subcellularLocation>
</comment>
<evidence type="ECO:0000256" key="3">
    <source>
        <dbReference type="ARBA" id="ARBA00022695"/>
    </source>
</evidence>
<comment type="pathway">
    <text evidence="5">Nucleotide-sugar biosynthesis; CMP-3-deoxy-D-manno-octulosonate biosynthesis; CMP-3-deoxy-D-manno-octulosonate from 3-deoxy-D-manno-octulosonate and CTP: step 1/1.</text>
</comment>
<dbReference type="FunFam" id="3.90.550.10:FF:000011">
    <property type="entry name" value="3-deoxy-manno-octulosonate cytidylyltransferase"/>
    <property type="match status" value="1"/>
</dbReference>
<dbReference type="CDD" id="cd02517">
    <property type="entry name" value="CMP-KDO-Synthetase"/>
    <property type="match status" value="1"/>
</dbReference>
<dbReference type="UniPathway" id="UPA00358">
    <property type="reaction ID" value="UER00476"/>
</dbReference>
<dbReference type="RefSeq" id="WP_047215997.1">
    <property type="nucleotide sequence ID" value="NZ_CP011568.3"/>
</dbReference>
<dbReference type="NCBIfam" id="NF009905">
    <property type="entry name" value="PRK13368.1"/>
    <property type="match status" value="1"/>
</dbReference>
<keyword evidence="7" id="KW-1185">Reference proteome</keyword>